<proteinExistence type="predicted"/>
<feature type="region of interest" description="Disordered" evidence="1">
    <location>
        <begin position="1"/>
        <end position="68"/>
    </location>
</feature>
<dbReference type="AlphaFoldDB" id="M8B5J1"/>
<accession>M8B5J1</accession>
<feature type="compositionally biased region" description="Low complexity" evidence="1">
    <location>
        <begin position="44"/>
        <end position="56"/>
    </location>
</feature>
<evidence type="ECO:0000313" key="2">
    <source>
        <dbReference type="EnsemblPlants" id="EMT12012"/>
    </source>
</evidence>
<evidence type="ECO:0000256" key="1">
    <source>
        <dbReference type="SAM" id="MobiDB-lite"/>
    </source>
</evidence>
<sequence>MEFNLPPGSPPTSTASPKAVTSPVALPHPQAPAILSPTPPPGSTPTSTASQAATSPVEPPHADVSPFFEPIPESYAQALQQSEDSNTTMTYLKHLRRCCGEDARRLWASGSCHLKMSFDRLKVHLESALRTFLLESFKSQSPETIKKRFASEDKMKQFIQVQTKLTVMQMPSSRAMSNKDLTQIADTIVPNFMINGVIPVFMEHFTNALKSHGTLAEEDFQSWYYAYLLLHPFVMSSIGRANLLRNLYWLLVDLNFEENPFFDTVFKVAPSSNWRDFIKQTPMNYILWKVFWYKLIPNFNTLPYFNLLGSIIKYHCHLVHHGPDHARDGKLTTMSSTDDNELLAAAHDQDCLAECIKNLLQQKKVTSE</sequence>
<reference evidence="2" key="1">
    <citation type="submission" date="2015-06" db="UniProtKB">
        <authorList>
            <consortium name="EnsemblPlants"/>
        </authorList>
    </citation>
    <scope>IDENTIFICATION</scope>
</reference>
<name>M8B5J1_AEGTA</name>
<dbReference type="EnsemblPlants" id="EMT12012">
    <property type="protein sequence ID" value="EMT12012"/>
    <property type="gene ID" value="F775_09837"/>
</dbReference>
<feature type="compositionally biased region" description="Low complexity" evidence="1">
    <location>
        <begin position="11"/>
        <end position="23"/>
    </location>
</feature>
<protein>
    <submittedName>
        <fullName evidence="2">Uncharacterized protein</fullName>
    </submittedName>
</protein>
<organism evidence="2">
    <name type="scientific">Aegilops tauschii</name>
    <name type="common">Tausch's goatgrass</name>
    <name type="synonym">Aegilops squarrosa</name>
    <dbReference type="NCBI Taxonomy" id="37682"/>
    <lineage>
        <taxon>Eukaryota</taxon>
        <taxon>Viridiplantae</taxon>
        <taxon>Streptophyta</taxon>
        <taxon>Embryophyta</taxon>
        <taxon>Tracheophyta</taxon>
        <taxon>Spermatophyta</taxon>
        <taxon>Magnoliopsida</taxon>
        <taxon>Liliopsida</taxon>
        <taxon>Poales</taxon>
        <taxon>Poaceae</taxon>
        <taxon>BOP clade</taxon>
        <taxon>Pooideae</taxon>
        <taxon>Triticodae</taxon>
        <taxon>Triticeae</taxon>
        <taxon>Triticinae</taxon>
        <taxon>Aegilops</taxon>
    </lineage>
</organism>